<feature type="region of interest" description="Disordered" evidence="1">
    <location>
        <begin position="86"/>
        <end position="110"/>
    </location>
</feature>
<protein>
    <submittedName>
        <fullName evidence="2">Uncharacterized protein</fullName>
    </submittedName>
</protein>
<sequence>MWNEEDAYKSVSFFTFKMFCKLPLLLLIDPYIYIYCGITRGQVVEGRYRVATSAKTTSPSLPHRSPSCSCLRHLIEAGLGDLRESTWEGGRRAEGEPTSTWKRTTRERTS</sequence>
<dbReference type="GeneTree" id="ENSGT01010000229904"/>
<dbReference type="AlphaFoldDB" id="A0A8C2ZYD8"/>
<keyword evidence="3" id="KW-1185">Reference proteome</keyword>
<proteinExistence type="predicted"/>
<reference evidence="2" key="2">
    <citation type="submission" date="2025-09" db="UniProtKB">
        <authorList>
            <consortium name="Ensembl"/>
        </authorList>
    </citation>
    <scope>IDENTIFICATION</scope>
</reference>
<evidence type="ECO:0000256" key="1">
    <source>
        <dbReference type="SAM" id="MobiDB-lite"/>
    </source>
</evidence>
<name>A0A8C2ZYD8_CYCLU</name>
<reference evidence="2" key="1">
    <citation type="submission" date="2025-08" db="UniProtKB">
        <authorList>
            <consortium name="Ensembl"/>
        </authorList>
    </citation>
    <scope>IDENTIFICATION</scope>
</reference>
<evidence type="ECO:0000313" key="2">
    <source>
        <dbReference type="Ensembl" id="ENSCLMP00005033285.1"/>
    </source>
</evidence>
<organism evidence="2 3">
    <name type="scientific">Cyclopterus lumpus</name>
    <name type="common">Lumpsucker</name>
    <dbReference type="NCBI Taxonomy" id="8103"/>
    <lineage>
        <taxon>Eukaryota</taxon>
        <taxon>Metazoa</taxon>
        <taxon>Chordata</taxon>
        <taxon>Craniata</taxon>
        <taxon>Vertebrata</taxon>
        <taxon>Euteleostomi</taxon>
        <taxon>Actinopterygii</taxon>
        <taxon>Neopterygii</taxon>
        <taxon>Teleostei</taxon>
        <taxon>Neoteleostei</taxon>
        <taxon>Acanthomorphata</taxon>
        <taxon>Eupercaria</taxon>
        <taxon>Perciformes</taxon>
        <taxon>Cottioidei</taxon>
        <taxon>Cottales</taxon>
        <taxon>Cyclopteridae</taxon>
        <taxon>Cyclopterus</taxon>
    </lineage>
</organism>
<accession>A0A8C2ZYD8</accession>
<dbReference type="Ensembl" id="ENSCLMT00005034671.1">
    <property type="protein sequence ID" value="ENSCLMP00005033285.1"/>
    <property type="gene ID" value="ENSCLMG00005015990.1"/>
</dbReference>
<evidence type="ECO:0000313" key="3">
    <source>
        <dbReference type="Proteomes" id="UP000694565"/>
    </source>
</evidence>
<dbReference type="Proteomes" id="UP000694565">
    <property type="component" value="Unplaced"/>
</dbReference>
<feature type="compositionally biased region" description="Basic and acidic residues" evidence="1">
    <location>
        <begin position="86"/>
        <end position="95"/>
    </location>
</feature>